<evidence type="ECO:0000259" key="4">
    <source>
        <dbReference type="Pfam" id="PF02769"/>
    </source>
</evidence>
<feature type="binding site" evidence="2">
    <location>
        <position position="39"/>
    </location>
    <ligand>
        <name>Mg(2+)</name>
        <dbReference type="ChEBI" id="CHEBI:18420"/>
        <label>3</label>
    </ligand>
</feature>
<comment type="similarity">
    <text evidence="2">Belongs to the thiamine-monophosphate kinase family.</text>
</comment>
<comment type="pathway">
    <text evidence="2">Cofactor biosynthesis; thiamine diphosphate biosynthesis; thiamine diphosphate from thiamine phosphate: step 1/1.</text>
</comment>
<comment type="function">
    <text evidence="2">Catalyzes the ATP-dependent phosphorylation of thiamine-monophosphate (TMP) to form thiamine-pyrophosphate (TPP), the active form of vitamin B1.</text>
</comment>
<dbReference type="UniPathway" id="UPA00060">
    <property type="reaction ID" value="UER00142"/>
</dbReference>
<dbReference type="GO" id="GO:0009229">
    <property type="term" value="P:thiamine diphosphate biosynthetic process"/>
    <property type="evidence" value="ECO:0007669"/>
    <property type="project" value="UniProtKB-UniRule"/>
</dbReference>
<accession>A0A521AJ06</accession>
<dbReference type="PANTHER" id="PTHR30270:SF0">
    <property type="entry name" value="THIAMINE-MONOPHOSPHATE KINASE"/>
    <property type="match status" value="1"/>
</dbReference>
<feature type="binding site" evidence="2">
    <location>
        <position position="56"/>
    </location>
    <ligand>
        <name>Mg(2+)</name>
        <dbReference type="ChEBI" id="CHEBI:18420"/>
        <label>2</label>
    </ligand>
</feature>
<dbReference type="RefSeq" id="WP_142712622.1">
    <property type="nucleotide sequence ID" value="NZ_FXTH01000001.1"/>
</dbReference>
<dbReference type="AlphaFoldDB" id="A0A521AJ06"/>
<dbReference type="InterPro" id="IPR036676">
    <property type="entry name" value="PurM-like_C_sf"/>
</dbReference>
<dbReference type="Proteomes" id="UP000317593">
    <property type="component" value="Unassembled WGS sequence"/>
</dbReference>
<feature type="binding site" evidence="2">
    <location>
        <position position="231"/>
    </location>
    <ligand>
        <name>ATP</name>
        <dbReference type="ChEBI" id="CHEBI:30616"/>
    </ligand>
</feature>
<dbReference type="Gene3D" id="3.30.1330.10">
    <property type="entry name" value="PurM-like, N-terminal domain"/>
    <property type="match status" value="1"/>
</dbReference>
<comment type="caution">
    <text evidence="2">Lacks conserved residue(s) required for the propagation of feature annotation.</text>
</comment>
<feature type="binding site" evidence="2">
    <location>
        <position position="85"/>
    </location>
    <ligand>
        <name>Mg(2+)</name>
        <dbReference type="ChEBI" id="CHEBI:18420"/>
        <label>4</label>
    </ligand>
</feature>
<keyword evidence="6" id="KW-1185">Reference proteome</keyword>
<feature type="binding site" evidence="2">
    <location>
        <begin position="132"/>
        <end position="133"/>
    </location>
    <ligand>
        <name>ATP</name>
        <dbReference type="ChEBI" id="CHEBI:30616"/>
    </ligand>
</feature>
<feature type="binding site" evidence="2">
    <location>
        <position position="229"/>
    </location>
    <ligand>
        <name>Mg(2+)</name>
        <dbReference type="ChEBI" id="CHEBI:18420"/>
        <label>3</label>
    </ligand>
</feature>
<feature type="binding site" evidence="2">
    <location>
        <position position="55"/>
    </location>
    <ligand>
        <name>Mg(2+)</name>
        <dbReference type="ChEBI" id="CHEBI:18420"/>
        <label>1</label>
    </ligand>
</feature>
<feature type="binding site" evidence="2">
    <location>
        <position position="54"/>
    </location>
    <ligand>
        <name>Mg(2+)</name>
        <dbReference type="ChEBI" id="CHEBI:18420"/>
        <label>4</label>
    </ligand>
</feature>
<dbReference type="InterPro" id="IPR006283">
    <property type="entry name" value="ThiL-like"/>
</dbReference>
<sequence length="347" mass="38227">MADSSPQPPKTIADLGEEQIIRRFADAVLPEDTLGIGDDCAVVPGVQGQKQLISTDLLIEGVHFKRKTIDPEDLGHKALSVNLPDIAAMGGWPDHFFLSLALPGKLRVDWLDSFRDGLLERAGEYDIPLLGGDTTRSEHDVVVSVMIIGHVKSEHLKLRSQAQPGDRLCVTGPLGDSAAGLSLLAHSRKFQSLSQAHRRYLAGRHCRPRPEMHAGRWLGQQSSVHAMIDLSDGLLSDARHLSRQSQCGINIALDKLPLSPAFEAFGRIYGSPEEVRELAAAGGEDYCLLLTVAGRHYDRLARRFEERFGRPLHVIGSVASGPPGLYTFHNGERVQIRRQEFKHFNQP</sequence>
<dbReference type="Pfam" id="PF00586">
    <property type="entry name" value="AIRS"/>
    <property type="match status" value="1"/>
</dbReference>
<dbReference type="OrthoDB" id="9802811at2"/>
<dbReference type="PIRSF" id="PIRSF005303">
    <property type="entry name" value="Thiam_monoph_kin"/>
    <property type="match status" value="1"/>
</dbReference>
<feature type="binding site" evidence="2">
    <location>
        <position position="341"/>
    </location>
    <ligand>
        <name>substrate</name>
    </ligand>
</feature>
<keyword evidence="2" id="KW-0460">Magnesium</keyword>
<feature type="domain" description="PurM-like C-terminal" evidence="4">
    <location>
        <begin position="163"/>
        <end position="319"/>
    </location>
</feature>
<evidence type="ECO:0000259" key="3">
    <source>
        <dbReference type="Pfam" id="PF00586"/>
    </source>
</evidence>
<keyword evidence="1 2" id="KW-0784">Thiamine biosynthesis</keyword>
<keyword evidence="2" id="KW-0547">Nucleotide-binding</keyword>
<evidence type="ECO:0000313" key="6">
    <source>
        <dbReference type="Proteomes" id="UP000317593"/>
    </source>
</evidence>
<dbReference type="EC" id="2.7.4.16" evidence="2"/>
<dbReference type="HAMAP" id="MF_02128">
    <property type="entry name" value="TMP_kinase"/>
    <property type="match status" value="1"/>
</dbReference>
<dbReference type="PANTHER" id="PTHR30270">
    <property type="entry name" value="THIAMINE-MONOPHOSPHATE KINASE"/>
    <property type="match status" value="1"/>
</dbReference>
<feature type="binding site" evidence="2">
    <location>
        <position position="232"/>
    </location>
    <ligand>
        <name>Mg(2+)</name>
        <dbReference type="ChEBI" id="CHEBI:18420"/>
        <label>5</label>
    </ligand>
</feature>
<dbReference type="GO" id="GO:0005524">
    <property type="term" value="F:ATP binding"/>
    <property type="evidence" value="ECO:0007669"/>
    <property type="project" value="UniProtKB-UniRule"/>
</dbReference>
<feature type="binding site" evidence="2">
    <location>
        <position position="85"/>
    </location>
    <ligand>
        <name>Mg(2+)</name>
        <dbReference type="ChEBI" id="CHEBI:18420"/>
        <label>3</label>
    </ligand>
</feature>
<dbReference type="SUPFAM" id="SSF55326">
    <property type="entry name" value="PurM N-terminal domain-like"/>
    <property type="match status" value="1"/>
</dbReference>
<dbReference type="SUPFAM" id="SSF56042">
    <property type="entry name" value="PurM C-terminal domain-like"/>
    <property type="match status" value="1"/>
</dbReference>
<keyword evidence="2" id="KW-0808">Transferase</keyword>
<evidence type="ECO:0000256" key="1">
    <source>
        <dbReference type="ARBA" id="ARBA00022977"/>
    </source>
</evidence>
<gene>
    <name evidence="2" type="primary">thiL</name>
    <name evidence="5" type="ORF">SAMN06265218_101149</name>
</gene>
<comment type="catalytic activity">
    <reaction evidence="2">
        <text>thiamine phosphate + ATP = thiamine diphosphate + ADP</text>
        <dbReference type="Rhea" id="RHEA:15913"/>
        <dbReference type="ChEBI" id="CHEBI:30616"/>
        <dbReference type="ChEBI" id="CHEBI:37575"/>
        <dbReference type="ChEBI" id="CHEBI:58937"/>
        <dbReference type="ChEBI" id="CHEBI:456216"/>
        <dbReference type="EC" id="2.7.4.16"/>
    </reaction>
</comment>
<organism evidence="5 6">
    <name type="scientific">Fodinibius sediminis</name>
    <dbReference type="NCBI Taxonomy" id="1214077"/>
    <lineage>
        <taxon>Bacteria</taxon>
        <taxon>Pseudomonadati</taxon>
        <taxon>Balneolota</taxon>
        <taxon>Balneolia</taxon>
        <taxon>Balneolales</taxon>
        <taxon>Balneolaceae</taxon>
        <taxon>Fodinibius</taxon>
    </lineage>
</organism>
<dbReference type="InterPro" id="IPR016188">
    <property type="entry name" value="PurM-like_N"/>
</dbReference>
<dbReference type="GO" id="GO:0009030">
    <property type="term" value="F:thiamine-phosphate kinase activity"/>
    <property type="evidence" value="ECO:0007669"/>
    <property type="project" value="UniProtKB-UniRule"/>
</dbReference>
<dbReference type="CDD" id="cd02194">
    <property type="entry name" value="ThiL"/>
    <property type="match status" value="1"/>
</dbReference>
<dbReference type="NCBIfam" id="TIGR01379">
    <property type="entry name" value="thiL"/>
    <property type="match status" value="1"/>
</dbReference>
<feature type="binding site" evidence="2">
    <location>
        <position position="39"/>
    </location>
    <ligand>
        <name>Mg(2+)</name>
        <dbReference type="ChEBI" id="CHEBI:18420"/>
        <label>4</label>
    </ligand>
</feature>
<dbReference type="EMBL" id="FXTH01000001">
    <property type="protein sequence ID" value="SMO34747.1"/>
    <property type="molecule type" value="Genomic_DNA"/>
</dbReference>
<keyword evidence="2 5" id="KW-0418">Kinase</keyword>
<comment type="miscellaneous">
    <text evidence="2">Reaction mechanism of ThiL seems to utilize a direct, inline transfer of the gamma-phosphate of ATP to TMP rather than a phosphorylated enzyme intermediate.</text>
</comment>
<keyword evidence="2" id="KW-0067">ATP-binding</keyword>
<feature type="binding site" evidence="2">
    <location>
        <position position="133"/>
    </location>
    <ligand>
        <name>Mg(2+)</name>
        <dbReference type="ChEBI" id="CHEBI:18420"/>
        <label>1</label>
    </ligand>
</feature>
<feature type="binding site" evidence="2">
    <location>
        <position position="284"/>
    </location>
    <ligand>
        <name>substrate</name>
    </ligand>
</feature>
<keyword evidence="2" id="KW-0479">Metal-binding</keyword>
<evidence type="ECO:0000256" key="2">
    <source>
        <dbReference type="HAMAP-Rule" id="MF_02128"/>
    </source>
</evidence>
<dbReference type="Gene3D" id="3.90.650.10">
    <property type="entry name" value="PurM-like C-terminal domain"/>
    <property type="match status" value="1"/>
</dbReference>
<feature type="binding site" evidence="2">
    <location>
        <position position="56"/>
    </location>
    <ligand>
        <name>Mg(2+)</name>
        <dbReference type="ChEBI" id="CHEBI:18420"/>
        <label>1</label>
    </ligand>
</feature>
<dbReference type="InterPro" id="IPR036921">
    <property type="entry name" value="PurM-like_N_sf"/>
</dbReference>
<feature type="binding site" evidence="2">
    <location>
        <position position="85"/>
    </location>
    <ligand>
        <name>Mg(2+)</name>
        <dbReference type="ChEBI" id="CHEBI:18420"/>
        <label>2</label>
    </ligand>
</feature>
<evidence type="ECO:0000313" key="5">
    <source>
        <dbReference type="EMBL" id="SMO34747.1"/>
    </source>
</evidence>
<protein>
    <recommendedName>
        <fullName evidence="2">Thiamine-monophosphate kinase</fullName>
        <shortName evidence="2">TMP kinase</shortName>
        <shortName evidence="2">Thiamine-phosphate kinase</shortName>
        <ecNumber evidence="2">2.7.4.16</ecNumber>
    </recommendedName>
</protein>
<dbReference type="GO" id="GO:0009228">
    <property type="term" value="P:thiamine biosynthetic process"/>
    <property type="evidence" value="ECO:0007669"/>
    <property type="project" value="UniProtKB-KW"/>
</dbReference>
<feature type="domain" description="PurM-like N-terminal" evidence="3">
    <location>
        <begin position="37"/>
        <end position="151"/>
    </location>
</feature>
<dbReference type="GO" id="GO:0000287">
    <property type="term" value="F:magnesium ion binding"/>
    <property type="evidence" value="ECO:0007669"/>
    <property type="project" value="UniProtKB-UniRule"/>
</dbReference>
<dbReference type="InterPro" id="IPR010918">
    <property type="entry name" value="PurM-like_C_dom"/>
</dbReference>
<reference evidence="5 6" key="1">
    <citation type="submission" date="2017-05" db="EMBL/GenBank/DDBJ databases">
        <authorList>
            <person name="Varghese N."/>
            <person name="Submissions S."/>
        </authorList>
    </citation>
    <scope>NUCLEOTIDE SEQUENCE [LARGE SCALE GENOMIC DNA]</scope>
    <source>
        <strain evidence="5 6">DSM 21194</strain>
    </source>
</reference>
<feature type="binding site" evidence="2">
    <location>
        <position position="63"/>
    </location>
    <ligand>
        <name>substrate</name>
    </ligand>
</feature>
<dbReference type="Pfam" id="PF02769">
    <property type="entry name" value="AIRS_C"/>
    <property type="match status" value="1"/>
</dbReference>
<feature type="binding site" evidence="2">
    <location>
        <position position="159"/>
    </location>
    <ligand>
        <name>ATP</name>
        <dbReference type="ChEBI" id="CHEBI:30616"/>
    </ligand>
</feature>
<name>A0A521AJ06_9BACT</name>
<proteinExistence type="inferred from homology"/>